<dbReference type="AlphaFoldDB" id="A0A0G0QP63"/>
<evidence type="ECO:0000313" key="2">
    <source>
        <dbReference type="Proteomes" id="UP000033935"/>
    </source>
</evidence>
<dbReference type="Proteomes" id="UP000033935">
    <property type="component" value="Unassembled WGS sequence"/>
</dbReference>
<dbReference type="PATRIC" id="fig|1618995.3.peg.972"/>
<name>A0A0G0QP63_9BACT</name>
<evidence type="ECO:0008006" key="3">
    <source>
        <dbReference type="Google" id="ProtNLM"/>
    </source>
</evidence>
<evidence type="ECO:0000313" key="1">
    <source>
        <dbReference type="EMBL" id="KKR03452.1"/>
    </source>
</evidence>
<organism evidence="1 2">
    <name type="scientific">Candidatus Uhrbacteria bacterium GW2011_GWF2_39_13</name>
    <dbReference type="NCBI Taxonomy" id="1618995"/>
    <lineage>
        <taxon>Bacteria</taxon>
        <taxon>Candidatus Uhriibacteriota</taxon>
    </lineage>
</organism>
<dbReference type="InterPro" id="IPR014942">
    <property type="entry name" value="AbiEii"/>
</dbReference>
<dbReference type="Gene3D" id="3.10.450.620">
    <property type="entry name" value="JHP933, nucleotidyltransferase-like core domain"/>
    <property type="match status" value="1"/>
</dbReference>
<reference evidence="1 2" key="1">
    <citation type="journal article" date="2015" name="Nature">
        <title>rRNA introns, odd ribosomes, and small enigmatic genomes across a large radiation of phyla.</title>
        <authorList>
            <person name="Brown C.T."/>
            <person name="Hug L.A."/>
            <person name="Thomas B.C."/>
            <person name="Sharon I."/>
            <person name="Castelle C.J."/>
            <person name="Singh A."/>
            <person name="Wilkins M.J."/>
            <person name="Williams K.H."/>
            <person name="Banfield J.F."/>
        </authorList>
    </citation>
    <scope>NUCLEOTIDE SEQUENCE [LARGE SCALE GENOMIC DNA]</scope>
</reference>
<gene>
    <name evidence="1" type="ORF">UT30_C0030G0007</name>
</gene>
<accession>A0A0G0QP63</accession>
<comment type="caution">
    <text evidence="1">The sequence shown here is derived from an EMBL/GenBank/DDBJ whole genome shotgun (WGS) entry which is preliminary data.</text>
</comment>
<proteinExistence type="predicted"/>
<dbReference type="EMBL" id="LBWG01000030">
    <property type="protein sequence ID" value="KKR03452.1"/>
    <property type="molecule type" value="Genomic_DNA"/>
</dbReference>
<protein>
    <recommendedName>
        <fullName evidence="3">Nucleotidyl transferase AbiEii/AbiGii toxin family protein</fullName>
    </recommendedName>
</protein>
<dbReference type="Pfam" id="PF08843">
    <property type="entry name" value="AbiEii"/>
    <property type="match status" value="1"/>
</dbReference>
<sequence length="287" mass="32377">MHSAVNEMLKKYKCVTTDDYKNAIKEIVQEIALLGLYRADFFNTAAFYGGSALRIFYGTGRFSEDLDFSLKDPNVSFDISQYCDAVKDELGAFGFKMEVEKKTKSFNTNIESAFIKGGTKIQIMNITSTLPGIAKIHRNEKLKIKLEVDTNPPSGAGFEVRYHLSPVPYSVLLYDMPSLFAGKLHAVLCRNWGGGRSKGRDIYDLVWYISQNAKPNLEHLSERMNQTGHLKSGTKLTPGVLKALLTEKFTGIDFKAAKKDVEPFIKDTRELNLWSKEFFISIVNDKL</sequence>